<dbReference type="AlphaFoldDB" id="A0AAD6MD45"/>
<reference evidence="1" key="1">
    <citation type="journal article" date="2023" name="Mol. Ecol. Resour.">
        <title>Chromosome-level genome assembly of a triploid poplar Populus alba 'Berolinensis'.</title>
        <authorList>
            <person name="Chen S."/>
            <person name="Yu Y."/>
            <person name="Wang X."/>
            <person name="Wang S."/>
            <person name="Zhang T."/>
            <person name="Zhou Y."/>
            <person name="He R."/>
            <person name="Meng N."/>
            <person name="Wang Y."/>
            <person name="Liu W."/>
            <person name="Liu Z."/>
            <person name="Liu J."/>
            <person name="Guo Q."/>
            <person name="Huang H."/>
            <person name="Sederoff R.R."/>
            <person name="Wang G."/>
            <person name="Qu G."/>
            <person name="Chen S."/>
        </authorList>
    </citation>
    <scope>NUCLEOTIDE SEQUENCE</scope>
    <source>
        <strain evidence="1">SC-2020</strain>
    </source>
</reference>
<proteinExistence type="predicted"/>
<gene>
    <name evidence="1" type="ORF">NC653_026224</name>
</gene>
<accession>A0AAD6MD45</accession>
<comment type="caution">
    <text evidence="1">The sequence shown here is derived from an EMBL/GenBank/DDBJ whole genome shotgun (WGS) entry which is preliminary data.</text>
</comment>
<evidence type="ECO:0000313" key="1">
    <source>
        <dbReference type="EMBL" id="KAJ6983351.1"/>
    </source>
</evidence>
<name>A0AAD6MD45_9ROSI</name>
<organism evidence="1 2">
    <name type="scientific">Populus alba x Populus x berolinensis</name>
    <dbReference type="NCBI Taxonomy" id="444605"/>
    <lineage>
        <taxon>Eukaryota</taxon>
        <taxon>Viridiplantae</taxon>
        <taxon>Streptophyta</taxon>
        <taxon>Embryophyta</taxon>
        <taxon>Tracheophyta</taxon>
        <taxon>Spermatophyta</taxon>
        <taxon>Magnoliopsida</taxon>
        <taxon>eudicotyledons</taxon>
        <taxon>Gunneridae</taxon>
        <taxon>Pentapetalae</taxon>
        <taxon>rosids</taxon>
        <taxon>fabids</taxon>
        <taxon>Malpighiales</taxon>
        <taxon>Salicaceae</taxon>
        <taxon>Saliceae</taxon>
        <taxon>Populus</taxon>
    </lineage>
</organism>
<dbReference type="Proteomes" id="UP001164929">
    <property type="component" value="Chromosome 10"/>
</dbReference>
<sequence>MIPVLSHERYPMVEAMVALVAHGPVDGTILAMLSVSLQFGATRTLDNAKT</sequence>
<dbReference type="EMBL" id="JAQIZT010000010">
    <property type="protein sequence ID" value="KAJ6983351.1"/>
    <property type="molecule type" value="Genomic_DNA"/>
</dbReference>
<protein>
    <submittedName>
        <fullName evidence="1">Uncharacterized protein</fullName>
    </submittedName>
</protein>
<evidence type="ECO:0000313" key="2">
    <source>
        <dbReference type="Proteomes" id="UP001164929"/>
    </source>
</evidence>
<keyword evidence="2" id="KW-1185">Reference proteome</keyword>